<keyword evidence="7" id="KW-1185">Reference proteome</keyword>
<dbReference type="AlphaFoldDB" id="A0A1M5ZK26"/>
<proteinExistence type="inferred from homology"/>
<keyword evidence="5" id="KW-0998">Cell outer membrane</keyword>
<dbReference type="Proteomes" id="UP000184226">
    <property type="component" value="Unassembled WGS sequence"/>
</dbReference>
<evidence type="ECO:0000313" key="7">
    <source>
        <dbReference type="Proteomes" id="UP000184226"/>
    </source>
</evidence>
<comment type="subcellular location">
    <subcellularLocation>
        <location evidence="1">Cell outer membrane</location>
    </subcellularLocation>
</comment>
<gene>
    <name evidence="6" type="ORF">SAMN04488135_11597</name>
</gene>
<dbReference type="PANTHER" id="PTHR38776">
    <property type="entry name" value="MLTA-INTERACTING PROTEIN-RELATED"/>
    <property type="match status" value="1"/>
</dbReference>
<accession>A0A1M5ZK26</accession>
<dbReference type="STRING" id="658167.SAMN04488135_11597"/>
<comment type="similarity">
    <text evidence="2">Belongs to the MipA/OmpV family.</text>
</comment>
<evidence type="ECO:0000256" key="5">
    <source>
        <dbReference type="ARBA" id="ARBA00023237"/>
    </source>
</evidence>
<dbReference type="GO" id="GO:0009279">
    <property type="term" value="C:cell outer membrane"/>
    <property type="evidence" value="ECO:0007669"/>
    <property type="project" value="UniProtKB-SubCell"/>
</dbReference>
<evidence type="ECO:0000256" key="3">
    <source>
        <dbReference type="ARBA" id="ARBA00022729"/>
    </source>
</evidence>
<evidence type="ECO:0000256" key="2">
    <source>
        <dbReference type="ARBA" id="ARBA00005722"/>
    </source>
</evidence>
<organism evidence="6 7">
    <name type="scientific">Pollutimonas bauzanensis</name>
    <dbReference type="NCBI Taxonomy" id="658167"/>
    <lineage>
        <taxon>Bacteria</taxon>
        <taxon>Pseudomonadati</taxon>
        <taxon>Pseudomonadota</taxon>
        <taxon>Betaproteobacteria</taxon>
        <taxon>Burkholderiales</taxon>
        <taxon>Alcaligenaceae</taxon>
        <taxon>Pollutimonas</taxon>
    </lineage>
</organism>
<name>A0A1M5ZK26_9BURK</name>
<reference evidence="6 7" key="1">
    <citation type="submission" date="2016-11" db="EMBL/GenBank/DDBJ databases">
        <authorList>
            <person name="Jaros S."/>
            <person name="Januszkiewicz K."/>
            <person name="Wedrychowicz H."/>
        </authorList>
    </citation>
    <scope>NUCLEOTIDE SEQUENCE [LARGE SCALE GENOMIC DNA]</scope>
    <source>
        <strain evidence="6 7">CGMCC 1.10190</strain>
    </source>
</reference>
<evidence type="ECO:0000313" key="6">
    <source>
        <dbReference type="EMBL" id="SHI24576.1"/>
    </source>
</evidence>
<sequence length="220" mass="25057">MSRQQPYTGIDRDNKVLPLIQFENKYFHIFGPEIGFKLPGLAISDTQKLDFSIIGKYDGSGYEADDAPILDGMSKRKSGFWAGARMEWNSDLVDVSAEWLADASGNSKGQRFNLSLERTWRFGGHMMLTPRVGANWQDKKYVDYYFGVRNNEARIDRPAYEGKSGVNAEVGVRGIYMFDKRHSVLLDVEVSSLAKGIKNSPLVDRSTENRVFLGYLYRFR</sequence>
<dbReference type="EMBL" id="FQXE01000015">
    <property type="protein sequence ID" value="SHI24576.1"/>
    <property type="molecule type" value="Genomic_DNA"/>
</dbReference>
<dbReference type="Pfam" id="PF06629">
    <property type="entry name" value="MipA"/>
    <property type="match status" value="1"/>
</dbReference>
<keyword evidence="4" id="KW-0472">Membrane</keyword>
<protein>
    <submittedName>
        <fullName evidence="6">Outer membrane protein</fullName>
    </submittedName>
</protein>
<dbReference type="PANTHER" id="PTHR38776:SF1">
    <property type="entry name" value="MLTA-INTERACTING PROTEIN-RELATED"/>
    <property type="match status" value="1"/>
</dbReference>
<evidence type="ECO:0000256" key="4">
    <source>
        <dbReference type="ARBA" id="ARBA00023136"/>
    </source>
</evidence>
<evidence type="ECO:0000256" key="1">
    <source>
        <dbReference type="ARBA" id="ARBA00004442"/>
    </source>
</evidence>
<dbReference type="InterPro" id="IPR010583">
    <property type="entry name" value="MipA"/>
</dbReference>
<keyword evidence="3" id="KW-0732">Signal</keyword>